<dbReference type="EMBL" id="BJFL01000007">
    <property type="protein sequence ID" value="GDY30447.1"/>
    <property type="molecule type" value="Genomic_DNA"/>
</dbReference>
<protein>
    <submittedName>
        <fullName evidence="2">CoA transferase</fullName>
    </submittedName>
</protein>
<dbReference type="PANTHER" id="PTHR48207">
    <property type="entry name" value="SUCCINATE--HYDROXYMETHYLGLUTARATE COA-TRANSFERASE"/>
    <property type="match status" value="1"/>
</dbReference>
<dbReference type="Gene3D" id="3.40.50.10540">
    <property type="entry name" value="Crotonobetainyl-coa:carnitine coa-transferase, domain 1"/>
    <property type="match status" value="1"/>
</dbReference>
<dbReference type="RefSeq" id="WP_137813557.1">
    <property type="nucleotide sequence ID" value="NZ_BJFL01000007.1"/>
</dbReference>
<reference evidence="3" key="1">
    <citation type="submission" date="2019-04" db="EMBL/GenBank/DDBJ databases">
        <title>Draft genome sequence of Pseudonocardiaceae bacterium SL3-2-4.</title>
        <authorList>
            <person name="Ningsih F."/>
            <person name="Yokota A."/>
            <person name="Sakai Y."/>
            <person name="Nanatani K."/>
            <person name="Yabe S."/>
            <person name="Oetari A."/>
            <person name="Sjamsuridzal W."/>
        </authorList>
    </citation>
    <scope>NUCLEOTIDE SEQUENCE [LARGE SCALE GENOMIC DNA]</scope>
    <source>
        <strain evidence="3">SL3-2-4</strain>
    </source>
</reference>
<keyword evidence="1 2" id="KW-0808">Transferase</keyword>
<dbReference type="InterPro" id="IPR003673">
    <property type="entry name" value="CoA-Trfase_fam_III"/>
</dbReference>
<dbReference type="InterPro" id="IPR050483">
    <property type="entry name" value="CoA-transferase_III_domain"/>
</dbReference>
<dbReference type="InterPro" id="IPR023606">
    <property type="entry name" value="CoA-Trfase_III_dom_1_sf"/>
</dbReference>
<accession>A0A4D4J916</accession>
<organism evidence="2 3">
    <name type="scientific">Gandjariella thermophila</name>
    <dbReference type="NCBI Taxonomy" id="1931992"/>
    <lineage>
        <taxon>Bacteria</taxon>
        <taxon>Bacillati</taxon>
        <taxon>Actinomycetota</taxon>
        <taxon>Actinomycetes</taxon>
        <taxon>Pseudonocardiales</taxon>
        <taxon>Pseudonocardiaceae</taxon>
        <taxon>Gandjariella</taxon>
    </lineage>
</organism>
<comment type="caution">
    <text evidence="2">The sequence shown here is derived from an EMBL/GenBank/DDBJ whole genome shotgun (WGS) entry which is preliminary data.</text>
</comment>
<proteinExistence type="predicted"/>
<dbReference type="SUPFAM" id="SSF89796">
    <property type="entry name" value="CoA-transferase family III (CaiB/BaiF)"/>
    <property type="match status" value="1"/>
</dbReference>
<evidence type="ECO:0000256" key="1">
    <source>
        <dbReference type="ARBA" id="ARBA00022679"/>
    </source>
</evidence>
<dbReference type="PANTHER" id="PTHR48207:SF3">
    <property type="entry name" value="SUCCINATE--HYDROXYMETHYLGLUTARATE COA-TRANSFERASE"/>
    <property type="match status" value="1"/>
</dbReference>
<keyword evidence="3" id="KW-1185">Reference proteome</keyword>
<dbReference type="GO" id="GO:0008410">
    <property type="term" value="F:CoA-transferase activity"/>
    <property type="evidence" value="ECO:0007669"/>
    <property type="project" value="TreeGrafter"/>
</dbReference>
<dbReference type="Proteomes" id="UP000298860">
    <property type="component" value="Unassembled WGS sequence"/>
</dbReference>
<dbReference type="Gene3D" id="3.30.1540.10">
    <property type="entry name" value="formyl-coa transferase, domain 3"/>
    <property type="match status" value="1"/>
</dbReference>
<dbReference type="Pfam" id="PF02515">
    <property type="entry name" value="CoA_transf_3"/>
    <property type="match status" value="1"/>
</dbReference>
<dbReference type="InterPro" id="IPR044855">
    <property type="entry name" value="CoA-Trfase_III_dom3_sf"/>
</dbReference>
<dbReference type="OrthoDB" id="9797653at2"/>
<sequence length="405" mass="42988">MALPLAGVVVVSVEQAVAAPFATRQLADLGARVIKIERPRRGDFARGYDRTVRGQSSHFVWLNRAKESVALDLKHPEAGPVLARLLDRADVFVQNLAPGAAARLGLDPATVRATRPRLITCEVSGYGRGGPYADRKAYDLLVQAEAGLPAITGTPDEPAKAGIAVADIAAGMYAFSGVLAALLERERTGSGRAVEVSMLDALAEWMGYPFYYAAYGGRPPERTGAAHATIAPYGPFTAGDGRSVLLAVQNDPEWHRFCGAVLGKPELADDPRFATNAQRVAHRAELHAVVDERLVGLSGDELVRLLEQARIAYASMNDVGSLDRHPQLVARDRIGTVDSPGGPLRALLPPIVADGWQPRMDPIPEVGEHTEAVLRWAGLGAEDVARLRASGALSESGGSGRGGQL</sequence>
<evidence type="ECO:0000313" key="2">
    <source>
        <dbReference type="EMBL" id="GDY30447.1"/>
    </source>
</evidence>
<gene>
    <name evidence="2" type="ORF">GTS_20800</name>
</gene>
<evidence type="ECO:0000313" key="3">
    <source>
        <dbReference type="Proteomes" id="UP000298860"/>
    </source>
</evidence>
<dbReference type="AlphaFoldDB" id="A0A4D4J916"/>
<name>A0A4D4J916_9PSEU</name>